<comment type="subunit">
    <text evidence="5 7">Monomer.</text>
</comment>
<feature type="binding site" evidence="5">
    <location>
        <begin position="10"/>
        <end position="15"/>
    </location>
    <ligand>
        <name>ATP</name>
        <dbReference type="ChEBI" id="CHEBI:30616"/>
    </ligand>
</feature>
<comment type="caution">
    <text evidence="8">The sequence shown here is derived from an EMBL/GenBank/DDBJ whole genome shotgun (WGS) entry which is preliminary data.</text>
</comment>
<comment type="catalytic activity">
    <reaction evidence="5 7">
        <text>AMP + ATP = 2 ADP</text>
        <dbReference type="Rhea" id="RHEA:12973"/>
        <dbReference type="ChEBI" id="CHEBI:30616"/>
        <dbReference type="ChEBI" id="CHEBI:456215"/>
        <dbReference type="ChEBI" id="CHEBI:456216"/>
        <dbReference type="EC" id="2.7.4.3"/>
    </reaction>
</comment>
<dbReference type="InterPro" id="IPR000850">
    <property type="entry name" value="Adenylat/UMP-CMP_kin"/>
</dbReference>
<sequence>MNIVLFGPPGAGKGTQATILVEQHNIVQLSTGDMLRAAVAAGTELGKQAKSVMDAGQLVADDLIIGIISDRIDEADCKNGFILDGFPRTVAQAEGLDAMLQEKGLKLDSTIEIVVDEQILFSRIEQRASETPEAERRADDNAETLKKRLAVYHEQTAPVLPYYEEKGNLHKVDGMQSIEEVASQIANFLK</sequence>
<name>A0A0H2MX03_9PROT</name>
<evidence type="ECO:0000256" key="7">
    <source>
        <dbReference type="RuleBase" id="RU003331"/>
    </source>
</evidence>
<dbReference type="NCBIfam" id="NF011104">
    <property type="entry name" value="PRK14531.1"/>
    <property type="match status" value="1"/>
</dbReference>
<evidence type="ECO:0000256" key="5">
    <source>
        <dbReference type="HAMAP-Rule" id="MF_00235"/>
    </source>
</evidence>
<dbReference type="HAMAP" id="MF_00235">
    <property type="entry name" value="Adenylate_kinase_Adk"/>
    <property type="match status" value="1"/>
</dbReference>
<feature type="region of interest" description="NMP" evidence="5">
    <location>
        <begin position="30"/>
        <end position="59"/>
    </location>
</feature>
<evidence type="ECO:0000256" key="1">
    <source>
        <dbReference type="ARBA" id="ARBA00022679"/>
    </source>
</evidence>
<comment type="caution">
    <text evidence="5">Lacks conserved residue(s) required for the propagation of feature annotation.</text>
</comment>
<accession>A0A0H2MX03</accession>
<dbReference type="GO" id="GO:0044209">
    <property type="term" value="P:AMP salvage"/>
    <property type="evidence" value="ECO:0007669"/>
    <property type="project" value="UniProtKB-UniRule"/>
</dbReference>
<dbReference type="InterPro" id="IPR033690">
    <property type="entry name" value="Adenylat_kinase_CS"/>
</dbReference>
<dbReference type="AlphaFoldDB" id="A0A0H2MX03"/>
<evidence type="ECO:0000256" key="2">
    <source>
        <dbReference type="ARBA" id="ARBA00022727"/>
    </source>
</evidence>
<proteinExistence type="inferred from homology"/>
<dbReference type="NCBIfam" id="NF011100">
    <property type="entry name" value="PRK14527.1"/>
    <property type="match status" value="1"/>
</dbReference>
<comment type="subcellular location">
    <subcellularLocation>
        <location evidence="5 7">Cytoplasm</location>
    </subcellularLocation>
</comment>
<dbReference type="GO" id="GO:0005737">
    <property type="term" value="C:cytoplasm"/>
    <property type="evidence" value="ECO:0007669"/>
    <property type="project" value="UniProtKB-SubCell"/>
</dbReference>
<dbReference type="NCBIfam" id="NF001381">
    <property type="entry name" value="PRK00279.1-3"/>
    <property type="match status" value="1"/>
</dbReference>
<dbReference type="PROSITE" id="PS00113">
    <property type="entry name" value="ADENYLATE_KINASE"/>
    <property type="match status" value="1"/>
</dbReference>
<comment type="function">
    <text evidence="5">Catalyzes the reversible transfer of the terminal phosphate group between ATP and AMP. Plays an important role in cellular energy homeostasis and in adenine nucleotide metabolism.</text>
</comment>
<dbReference type="STRING" id="1489064.WH96_08800"/>
<dbReference type="GO" id="GO:0005524">
    <property type="term" value="F:ATP binding"/>
    <property type="evidence" value="ECO:0007669"/>
    <property type="project" value="UniProtKB-UniRule"/>
</dbReference>
<feature type="binding site" evidence="5">
    <location>
        <position position="36"/>
    </location>
    <ligand>
        <name>AMP</name>
        <dbReference type="ChEBI" id="CHEBI:456215"/>
    </ligand>
</feature>
<evidence type="ECO:0000256" key="6">
    <source>
        <dbReference type="RuleBase" id="RU003330"/>
    </source>
</evidence>
<comment type="domain">
    <text evidence="5">Consists of three domains, a large central CORE domain and two small peripheral domains, NMPbind and LID, which undergo movements during catalysis. The LID domain closes over the site of phosphoryl transfer upon ATP binding. Assembling and dissambling the active center during each catalytic cycle provides an effective means to prevent ATP hydrolysis.</text>
</comment>
<feature type="binding site" evidence="5">
    <location>
        <position position="137"/>
    </location>
    <ligand>
        <name>AMP</name>
        <dbReference type="ChEBI" id="CHEBI:456215"/>
    </ligand>
</feature>
<feature type="binding site" evidence="5">
    <location>
        <begin position="57"/>
        <end position="59"/>
    </location>
    <ligand>
        <name>AMP</name>
        <dbReference type="ChEBI" id="CHEBI:456215"/>
    </ligand>
</feature>
<dbReference type="UniPathway" id="UPA00588">
    <property type="reaction ID" value="UER00649"/>
</dbReference>
<dbReference type="SUPFAM" id="SSF52540">
    <property type="entry name" value="P-loop containing nucleoside triphosphate hydrolases"/>
    <property type="match status" value="1"/>
</dbReference>
<dbReference type="Pfam" id="PF00406">
    <property type="entry name" value="ADK"/>
    <property type="match status" value="1"/>
</dbReference>
<keyword evidence="5 7" id="KW-0067">ATP-binding</keyword>
<reference evidence="8 9" key="1">
    <citation type="submission" date="2015-03" db="EMBL/GenBank/DDBJ databases">
        <title>Genome Sequence of Kiloniella spongiae MEBiC09566, isolated from a marine sponge.</title>
        <authorList>
            <person name="Shao Z."/>
            <person name="Wang L."/>
            <person name="Li X."/>
        </authorList>
    </citation>
    <scope>NUCLEOTIDE SEQUENCE [LARGE SCALE GENOMIC DNA]</scope>
    <source>
        <strain evidence="8 9">MEBiC09566</strain>
    </source>
</reference>
<dbReference type="RefSeq" id="WP_047763784.1">
    <property type="nucleotide sequence ID" value="NZ_LAQL01000005.1"/>
</dbReference>
<dbReference type="PRINTS" id="PR00094">
    <property type="entry name" value="ADENYLTKNASE"/>
</dbReference>
<organism evidence="8 9">
    <name type="scientific">Kiloniella spongiae</name>
    <dbReference type="NCBI Taxonomy" id="1489064"/>
    <lineage>
        <taxon>Bacteria</taxon>
        <taxon>Pseudomonadati</taxon>
        <taxon>Pseudomonadota</taxon>
        <taxon>Alphaproteobacteria</taxon>
        <taxon>Rhodospirillales</taxon>
        <taxon>Kiloniellaceae</taxon>
        <taxon>Kiloniella</taxon>
    </lineage>
</organism>
<feature type="binding site" evidence="5">
    <location>
        <position position="31"/>
    </location>
    <ligand>
        <name>AMP</name>
        <dbReference type="ChEBI" id="CHEBI:456215"/>
    </ligand>
</feature>
<evidence type="ECO:0000256" key="4">
    <source>
        <dbReference type="ARBA" id="ARBA00022777"/>
    </source>
</evidence>
<keyword evidence="5" id="KW-0963">Cytoplasm</keyword>
<evidence type="ECO:0000313" key="9">
    <source>
        <dbReference type="Proteomes" id="UP000035444"/>
    </source>
</evidence>
<feature type="binding site" evidence="5">
    <location>
        <position position="92"/>
    </location>
    <ligand>
        <name>AMP</name>
        <dbReference type="ChEBI" id="CHEBI:456215"/>
    </ligand>
</feature>
<dbReference type="InterPro" id="IPR027417">
    <property type="entry name" value="P-loop_NTPase"/>
</dbReference>
<dbReference type="NCBIfam" id="NF011101">
    <property type="entry name" value="PRK14528.1"/>
    <property type="match status" value="1"/>
</dbReference>
<feature type="binding site" evidence="5">
    <location>
        <position position="148"/>
    </location>
    <ligand>
        <name>AMP</name>
        <dbReference type="ChEBI" id="CHEBI:456215"/>
    </ligand>
</feature>
<keyword evidence="9" id="KW-1185">Reference proteome</keyword>
<dbReference type="Gene3D" id="3.40.50.300">
    <property type="entry name" value="P-loop containing nucleotide triphosphate hydrolases"/>
    <property type="match status" value="1"/>
</dbReference>
<dbReference type="OrthoDB" id="9805030at2"/>
<evidence type="ECO:0000256" key="3">
    <source>
        <dbReference type="ARBA" id="ARBA00022741"/>
    </source>
</evidence>
<feature type="binding site" evidence="5">
    <location>
        <position position="176"/>
    </location>
    <ligand>
        <name>ATP</name>
        <dbReference type="ChEBI" id="CHEBI:30616"/>
    </ligand>
</feature>
<comment type="similarity">
    <text evidence="5 6">Belongs to the adenylate kinase family.</text>
</comment>
<dbReference type="CDD" id="cd01428">
    <property type="entry name" value="ADK"/>
    <property type="match status" value="1"/>
</dbReference>
<dbReference type="GO" id="GO:0004017">
    <property type="term" value="F:AMP kinase activity"/>
    <property type="evidence" value="ECO:0007669"/>
    <property type="project" value="UniProtKB-UniRule"/>
</dbReference>
<keyword evidence="3 5" id="KW-0547">Nucleotide-binding</keyword>
<dbReference type="EMBL" id="LAQL01000005">
    <property type="protein sequence ID" value="KLN61235.1"/>
    <property type="molecule type" value="Genomic_DNA"/>
</dbReference>
<dbReference type="Proteomes" id="UP000035444">
    <property type="component" value="Unassembled WGS sequence"/>
</dbReference>
<comment type="pathway">
    <text evidence="5">Purine metabolism; AMP biosynthesis via salvage pathway; AMP from ADP: step 1/1.</text>
</comment>
<keyword evidence="2 5" id="KW-0545">Nucleotide biosynthesis</keyword>
<feature type="binding site" evidence="5">
    <location>
        <begin position="85"/>
        <end position="88"/>
    </location>
    <ligand>
        <name>AMP</name>
        <dbReference type="ChEBI" id="CHEBI:456215"/>
    </ligand>
</feature>
<protein>
    <recommendedName>
        <fullName evidence="5 7">Adenylate kinase</fullName>
        <shortName evidence="5">AK</shortName>
        <ecNumber evidence="5 7">2.7.4.3</ecNumber>
    </recommendedName>
    <alternativeName>
        <fullName evidence="5">ATP-AMP transphosphorylase</fullName>
    </alternativeName>
    <alternativeName>
        <fullName evidence="5">ATP:AMP phosphotransferase</fullName>
    </alternativeName>
    <alternativeName>
        <fullName evidence="5">Adenylate monophosphate kinase</fullName>
    </alternativeName>
</protein>
<keyword evidence="4 5" id="KW-0418">Kinase</keyword>
<keyword evidence="1 5" id="KW-0808">Transferase</keyword>
<dbReference type="PANTHER" id="PTHR23359">
    <property type="entry name" value="NUCLEOTIDE KINASE"/>
    <property type="match status" value="1"/>
</dbReference>
<feature type="binding site" evidence="5">
    <location>
        <position position="127"/>
    </location>
    <ligand>
        <name>ATP</name>
        <dbReference type="ChEBI" id="CHEBI:30616"/>
    </ligand>
</feature>
<dbReference type="PATRIC" id="fig|1489064.4.peg.3029"/>
<gene>
    <name evidence="5" type="primary">adk</name>
    <name evidence="8" type="ORF">WH96_08800</name>
</gene>
<dbReference type="EC" id="2.7.4.3" evidence="5 7"/>
<dbReference type="NCBIfam" id="NF011105">
    <property type="entry name" value="PRK14532.1"/>
    <property type="match status" value="1"/>
</dbReference>
<evidence type="ECO:0000313" key="8">
    <source>
        <dbReference type="EMBL" id="KLN61235.1"/>
    </source>
</evidence>